<evidence type="ECO:0000256" key="1">
    <source>
        <dbReference type="SAM" id="MobiDB-lite"/>
    </source>
</evidence>
<protein>
    <submittedName>
        <fullName evidence="2">Uncharacterized protein</fullName>
    </submittedName>
</protein>
<dbReference type="Ensembl" id="ENSNPET00000018876.1">
    <property type="protein sequence ID" value="ENSNPEP00000018405.1"/>
    <property type="gene ID" value="ENSNPEG00000013712.1"/>
</dbReference>
<accession>A0A8C6ZTV6</accession>
<keyword evidence="3" id="KW-1185">Reference proteome</keyword>
<reference evidence="2" key="2">
    <citation type="submission" date="2025-09" db="UniProtKB">
        <authorList>
            <consortium name="Ensembl"/>
        </authorList>
    </citation>
    <scope>IDENTIFICATION</scope>
</reference>
<name>A0A8C6ZTV6_NOTPE</name>
<evidence type="ECO:0000313" key="2">
    <source>
        <dbReference type="Ensembl" id="ENSNPEP00000018405.1"/>
    </source>
</evidence>
<sequence>MAGSPGSSRTPCGTITHPEVLGVHVQLVAVQLGQMGKGVLDAVQVLHGIPEGGEHLLAVGTDHGVASDGSGAGEVAEGSEEPLGPGVDDEHTAFGHVDLAPKAADELLLLGCPLHHGVGWRVACNCREVRRKSRLSLPRGLPAGRRLSPAPLLYAPLGPSSAPSTPSIGCMRGAPGTPREGTRRQGGTRGTVPNATSATTHGLFCGVCPPQTLSTAPYHYTAPQDPPEIQGLG</sequence>
<feature type="region of interest" description="Disordered" evidence="1">
    <location>
        <begin position="159"/>
        <end position="196"/>
    </location>
</feature>
<proteinExistence type="predicted"/>
<dbReference type="AlphaFoldDB" id="A0A8C6ZTV6"/>
<dbReference type="Proteomes" id="UP000694420">
    <property type="component" value="Unplaced"/>
</dbReference>
<evidence type="ECO:0000313" key="3">
    <source>
        <dbReference type="Proteomes" id="UP000694420"/>
    </source>
</evidence>
<organism evidence="2 3">
    <name type="scientific">Nothoprocta perdicaria</name>
    <name type="common">Chilean tinamou</name>
    <name type="synonym">Crypturus perdicarius</name>
    <dbReference type="NCBI Taxonomy" id="30464"/>
    <lineage>
        <taxon>Eukaryota</taxon>
        <taxon>Metazoa</taxon>
        <taxon>Chordata</taxon>
        <taxon>Craniata</taxon>
        <taxon>Vertebrata</taxon>
        <taxon>Euteleostomi</taxon>
        <taxon>Archelosauria</taxon>
        <taxon>Archosauria</taxon>
        <taxon>Dinosauria</taxon>
        <taxon>Saurischia</taxon>
        <taxon>Theropoda</taxon>
        <taxon>Coelurosauria</taxon>
        <taxon>Aves</taxon>
        <taxon>Palaeognathae</taxon>
        <taxon>Tinamiformes</taxon>
        <taxon>Tinamidae</taxon>
        <taxon>Nothoprocta</taxon>
    </lineage>
</organism>
<reference evidence="2" key="1">
    <citation type="submission" date="2025-08" db="UniProtKB">
        <authorList>
            <consortium name="Ensembl"/>
        </authorList>
    </citation>
    <scope>IDENTIFICATION</scope>
</reference>